<protein>
    <recommendedName>
        <fullName evidence="4">Secreted protein</fullName>
    </recommendedName>
</protein>
<dbReference type="EMBL" id="FOWW01000003">
    <property type="protein sequence ID" value="SFP66318.1"/>
    <property type="molecule type" value="Genomic_DNA"/>
</dbReference>
<keyword evidence="3" id="KW-1185">Reference proteome</keyword>
<organism evidence="2 3">
    <name type="scientific">Amycolatopsis arida</name>
    <dbReference type="NCBI Taxonomy" id="587909"/>
    <lineage>
        <taxon>Bacteria</taxon>
        <taxon>Bacillati</taxon>
        <taxon>Actinomycetota</taxon>
        <taxon>Actinomycetes</taxon>
        <taxon>Pseudonocardiales</taxon>
        <taxon>Pseudonocardiaceae</taxon>
        <taxon>Amycolatopsis</taxon>
    </lineage>
</organism>
<feature type="signal peptide" evidence="1">
    <location>
        <begin position="1"/>
        <end position="23"/>
    </location>
</feature>
<accession>A0A1I5S6B5</accession>
<name>A0A1I5S6B5_9PSEU</name>
<keyword evidence="1" id="KW-0732">Signal</keyword>
<evidence type="ECO:0000313" key="3">
    <source>
        <dbReference type="Proteomes" id="UP000198727"/>
    </source>
</evidence>
<reference evidence="3" key="1">
    <citation type="submission" date="2016-10" db="EMBL/GenBank/DDBJ databases">
        <authorList>
            <person name="Varghese N."/>
            <person name="Submissions S."/>
        </authorList>
    </citation>
    <scope>NUCLEOTIDE SEQUENCE [LARGE SCALE GENOMIC DNA]</scope>
    <source>
        <strain evidence="3">CGMCC 4.5579</strain>
    </source>
</reference>
<evidence type="ECO:0008006" key="4">
    <source>
        <dbReference type="Google" id="ProtNLM"/>
    </source>
</evidence>
<evidence type="ECO:0000256" key="1">
    <source>
        <dbReference type="SAM" id="SignalP"/>
    </source>
</evidence>
<dbReference type="AlphaFoldDB" id="A0A1I5S6B5"/>
<proteinExistence type="predicted"/>
<sequence length="172" mass="17898">MGRRIAATIAGVVALTLGTVGSAAGSAGTAATEGATLGPEGYKTLRLGQSEREAEATGLVRDRQTGDPCHVYNLAAGEGQRNVDSGVFVDPVKGVVMIGGTVRSHTPEGVTLGSRLERVRAAYPSLRQVPPMEWVYEAPVPGNPAAAYRFAVDERDRVADFALEARDMGACG</sequence>
<evidence type="ECO:0000313" key="2">
    <source>
        <dbReference type="EMBL" id="SFP66318.1"/>
    </source>
</evidence>
<feature type="chain" id="PRO_5039143508" description="Secreted protein" evidence="1">
    <location>
        <begin position="24"/>
        <end position="172"/>
    </location>
</feature>
<gene>
    <name evidence="2" type="ORF">SAMN05421810_10326</name>
</gene>
<dbReference type="STRING" id="587909.SAMN05421810_10326"/>
<dbReference type="Proteomes" id="UP000198727">
    <property type="component" value="Unassembled WGS sequence"/>
</dbReference>